<dbReference type="AlphaFoldDB" id="C8XH04"/>
<evidence type="ECO:0000313" key="3">
    <source>
        <dbReference type="Proteomes" id="UP000002218"/>
    </source>
</evidence>
<dbReference type="Proteomes" id="UP000002218">
    <property type="component" value="Chromosome"/>
</dbReference>
<organism evidence="2 3">
    <name type="scientific">Nakamurella multipartita (strain ATCC 700099 / DSM 44233 / CIP 104796 / JCM 9543 / NBRC 105858 / Y-104)</name>
    <name type="common">Microsphaera multipartita</name>
    <dbReference type="NCBI Taxonomy" id="479431"/>
    <lineage>
        <taxon>Bacteria</taxon>
        <taxon>Bacillati</taxon>
        <taxon>Actinomycetota</taxon>
        <taxon>Actinomycetes</taxon>
        <taxon>Nakamurellales</taxon>
        <taxon>Nakamurellaceae</taxon>
        <taxon>Nakamurella</taxon>
    </lineage>
</organism>
<reference evidence="3" key="1">
    <citation type="submission" date="2009-09" db="EMBL/GenBank/DDBJ databases">
        <title>The complete genome of Nakamurella multipartita DSM 44233.</title>
        <authorList>
            <consortium name="US DOE Joint Genome Institute (JGI-PGF)"/>
            <person name="Lucas S."/>
            <person name="Copeland A."/>
            <person name="Lapidus A."/>
            <person name="Glavina del Rio T."/>
            <person name="Dalin E."/>
            <person name="Tice H."/>
            <person name="Bruce D."/>
            <person name="Goodwin L."/>
            <person name="Pitluck S."/>
            <person name="Kyrpides N."/>
            <person name="Mavromatis K."/>
            <person name="Ivanova N."/>
            <person name="Ovchinnikova G."/>
            <person name="Sims D."/>
            <person name="Meincke L."/>
            <person name="Brettin T."/>
            <person name="Detter J.C."/>
            <person name="Han C."/>
            <person name="Larimer F."/>
            <person name="Land M."/>
            <person name="Hauser L."/>
            <person name="Markowitz V."/>
            <person name="Cheng J.-F."/>
            <person name="Hugenholtz P."/>
            <person name="Woyke T."/>
            <person name="Wu D."/>
            <person name="Klenk H.-P."/>
            <person name="Eisen J.A."/>
        </authorList>
    </citation>
    <scope>NUCLEOTIDE SEQUENCE [LARGE SCALE GENOMIC DNA]</scope>
    <source>
        <strain evidence="3">ATCC 700099 / DSM 44233 / CIP 104796 / JCM 9543 / NBRC 105858 / Y-104</strain>
    </source>
</reference>
<dbReference type="STRING" id="479431.Namu_3943"/>
<reference evidence="2 3" key="2">
    <citation type="journal article" date="2010" name="Stand. Genomic Sci.">
        <title>Complete genome sequence of Nakamurella multipartita type strain (Y-104).</title>
        <authorList>
            <person name="Tice H."/>
            <person name="Mayilraj S."/>
            <person name="Sims D."/>
            <person name="Lapidus A."/>
            <person name="Nolan M."/>
            <person name="Lucas S."/>
            <person name="Glavina Del Rio T."/>
            <person name="Copeland A."/>
            <person name="Cheng J.F."/>
            <person name="Meincke L."/>
            <person name="Bruce D."/>
            <person name="Goodwin L."/>
            <person name="Pitluck S."/>
            <person name="Ivanova N."/>
            <person name="Mavromatis K."/>
            <person name="Ovchinnikova G."/>
            <person name="Pati A."/>
            <person name="Chen A."/>
            <person name="Palaniappan K."/>
            <person name="Land M."/>
            <person name="Hauser L."/>
            <person name="Chang Y.J."/>
            <person name="Jeffries C.D."/>
            <person name="Detter J.C."/>
            <person name="Brettin T."/>
            <person name="Rohde M."/>
            <person name="Goker M."/>
            <person name="Bristow J."/>
            <person name="Eisen J.A."/>
            <person name="Markowitz V."/>
            <person name="Hugenholtz P."/>
            <person name="Kyrpides N.C."/>
            <person name="Klenk H.P."/>
            <person name="Chen F."/>
        </authorList>
    </citation>
    <scope>NUCLEOTIDE SEQUENCE [LARGE SCALE GENOMIC DNA]</scope>
    <source>
        <strain evidence="3">ATCC 700099 / DSM 44233 / CIP 104796 / JCM 9543 / NBRC 105858 / Y-104</strain>
    </source>
</reference>
<dbReference type="CDD" id="cd04301">
    <property type="entry name" value="NAT_SF"/>
    <property type="match status" value="1"/>
</dbReference>
<dbReference type="GO" id="GO:0016747">
    <property type="term" value="F:acyltransferase activity, transferring groups other than amino-acyl groups"/>
    <property type="evidence" value="ECO:0007669"/>
    <property type="project" value="InterPro"/>
</dbReference>
<dbReference type="Pfam" id="PF00583">
    <property type="entry name" value="Acetyltransf_1"/>
    <property type="match status" value="1"/>
</dbReference>
<dbReference type="eggNOG" id="COG0456">
    <property type="taxonomic scope" value="Bacteria"/>
</dbReference>
<name>C8XH04_NAKMY</name>
<evidence type="ECO:0000259" key="1">
    <source>
        <dbReference type="PROSITE" id="PS51186"/>
    </source>
</evidence>
<dbReference type="KEGG" id="nml:Namu_3943"/>
<dbReference type="SUPFAM" id="SSF55729">
    <property type="entry name" value="Acyl-CoA N-acyltransferases (Nat)"/>
    <property type="match status" value="1"/>
</dbReference>
<dbReference type="InterPro" id="IPR000182">
    <property type="entry name" value="GNAT_dom"/>
</dbReference>
<keyword evidence="3" id="KW-1185">Reference proteome</keyword>
<dbReference type="InParanoid" id="C8XH04"/>
<dbReference type="OrthoDB" id="3692150at2"/>
<dbReference type="EMBL" id="CP001737">
    <property type="protein sequence ID" value="ACV80235.1"/>
    <property type="molecule type" value="Genomic_DNA"/>
</dbReference>
<keyword evidence="2" id="KW-0808">Transferase</keyword>
<dbReference type="HOGENOM" id="CLU_091690_0_0_11"/>
<evidence type="ECO:0000313" key="2">
    <source>
        <dbReference type="EMBL" id="ACV80235.1"/>
    </source>
</evidence>
<gene>
    <name evidence="2" type="ordered locus">Namu_3943</name>
</gene>
<proteinExistence type="predicted"/>
<feature type="domain" description="N-acetyltransferase" evidence="1">
    <location>
        <begin position="17"/>
        <end position="190"/>
    </location>
</feature>
<sequence length="196" mass="22331">MSIPTAHGRPGTRPGSIEIRRLDPVTFRGRLRELIGIYLTAMQYPAELAGARAVLWEEHSRREGFDCVVAVSRDDDQLLGLAYGYRGAPGQWWYSEVRRGMTPAALPQLGDFFELTELHVHPAWQGRRIGETLLRRLADERPERSMLLSTPEGENRAWRLYRRLGFGDVLRHYRFTGDPRPFGVLGRELPLIPPAG</sequence>
<dbReference type="PROSITE" id="PS51186">
    <property type="entry name" value="GNAT"/>
    <property type="match status" value="1"/>
</dbReference>
<protein>
    <submittedName>
        <fullName evidence="2">GCN5-related N-acetyltransferase</fullName>
    </submittedName>
</protein>
<dbReference type="Gene3D" id="3.40.630.30">
    <property type="match status" value="1"/>
</dbReference>
<dbReference type="RefSeq" id="WP_015749061.1">
    <property type="nucleotide sequence ID" value="NC_013235.1"/>
</dbReference>
<accession>C8XH04</accession>
<dbReference type="InterPro" id="IPR016181">
    <property type="entry name" value="Acyl_CoA_acyltransferase"/>
</dbReference>